<dbReference type="PRINTS" id="PR01262">
    <property type="entry name" value="INNEXIN"/>
</dbReference>
<dbReference type="Pfam" id="PF00876">
    <property type="entry name" value="Innexin"/>
    <property type="match status" value="1"/>
</dbReference>
<evidence type="ECO:0000256" key="7">
    <source>
        <dbReference type="ARBA" id="ARBA00023136"/>
    </source>
</evidence>
<evidence type="ECO:0000256" key="5">
    <source>
        <dbReference type="ARBA" id="ARBA00022989"/>
    </source>
</evidence>
<keyword evidence="11" id="KW-1185">Reference proteome</keyword>
<organism evidence="10 11">
    <name type="scientific">Pinctada imbricata</name>
    <name type="common">Atlantic pearl-oyster</name>
    <name type="synonym">Pinctada martensii</name>
    <dbReference type="NCBI Taxonomy" id="66713"/>
    <lineage>
        <taxon>Eukaryota</taxon>
        <taxon>Metazoa</taxon>
        <taxon>Spiralia</taxon>
        <taxon>Lophotrochozoa</taxon>
        <taxon>Mollusca</taxon>
        <taxon>Bivalvia</taxon>
        <taxon>Autobranchia</taxon>
        <taxon>Pteriomorphia</taxon>
        <taxon>Pterioida</taxon>
        <taxon>Pterioidea</taxon>
        <taxon>Pteriidae</taxon>
        <taxon>Pinctada</taxon>
    </lineage>
</organism>
<feature type="transmembrane region" description="Helical" evidence="9">
    <location>
        <begin position="254"/>
        <end position="280"/>
    </location>
</feature>
<dbReference type="EMBL" id="VSWD01000014">
    <property type="protein sequence ID" value="KAK3083021.1"/>
    <property type="molecule type" value="Genomic_DNA"/>
</dbReference>
<dbReference type="GO" id="GO:0005921">
    <property type="term" value="C:gap junction"/>
    <property type="evidence" value="ECO:0007669"/>
    <property type="project" value="UniProtKB-UniRule"/>
</dbReference>
<comment type="subcellular location">
    <subcellularLocation>
        <location evidence="1 9">Cell membrane</location>
        <topology evidence="1 9">Multi-pass membrane protein</topology>
    </subcellularLocation>
</comment>
<feature type="transmembrane region" description="Helical" evidence="9">
    <location>
        <begin position="163"/>
        <end position="185"/>
    </location>
</feature>
<dbReference type="AlphaFoldDB" id="A0AA88XDP1"/>
<dbReference type="PANTHER" id="PTHR11893">
    <property type="entry name" value="INNEXIN"/>
    <property type="match status" value="1"/>
</dbReference>
<proteinExistence type="inferred from homology"/>
<dbReference type="GO" id="GO:0034220">
    <property type="term" value="P:monoatomic ion transmembrane transport"/>
    <property type="evidence" value="ECO:0007669"/>
    <property type="project" value="UniProtKB-KW"/>
</dbReference>
<keyword evidence="4 9" id="KW-0812">Transmembrane</keyword>
<evidence type="ECO:0000256" key="4">
    <source>
        <dbReference type="ARBA" id="ARBA00022692"/>
    </source>
</evidence>
<evidence type="ECO:0000256" key="8">
    <source>
        <dbReference type="ARBA" id="ARBA00023303"/>
    </source>
</evidence>
<evidence type="ECO:0000313" key="10">
    <source>
        <dbReference type="EMBL" id="KAK3083021.1"/>
    </source>
</evidence>
<dbReference type="Proteomes" id="UP001186944">
    <property type="component" value="Unassembled WGS sequence"/>
</dbReference>
<name>A0AA88XDP1_PINIB</name>
<gene>
    <name evidence="9" type="primary">inx</name>
    <name evidence="10" type="ORF">FSP39_011829</name>
</gene>
<keyword evidence="3" id="KW-1003">Cell membrane</keyword>
<evidence type="ECO:0000256" key="6">
    <source>
        <dbReference type="ARBA" id="ARBA00023065"/>
    </source>
</evidence>
<comment type="function">
    <text evidence="9">Structural component of the gap junctions.</text>
</comment>
<keyword evidence="7 9" id="KW-0472">Membrane</keyword>
<keyword evidence="8 9" id="KW-0407">Ion channel</keyword>
<dbReference type="GO" id="GO:0005886">
    <property type="term" value="C:plasma membrane"/>
    <property type="evidence" value="ECO:0007669"/>
    <property type="project" value="UniProtKB-SubCell"/>
</dbReference>
<comment type="caution">
    <text evidence="9">Lacks conserved residue(s) required for the propagation of feature annotation.</text>
</comment>
<keyword evidence="6 9" id="KW-0406">Ion transport</keyword>
<evidence type="ECO:0000313" key="11">
    <source>
        <dbReference type="Proteomes" id="UP001186944"/>
    </source>
</evidence>
<reference evidence="10" key="1">
    <citation type="submission" date="2019-08" db="EMBL/GenBank/DDBJ databases">
        <title>The improved chromosome-level genome for the pearl oyster Pinctada fucata martensii using PacBio sequencing and Hi-C.</title>
        <authorList>
            <person name="Zheng Z."/>
        </authorList>
    </citation>
    <scope>NUCLEOTIDE SEQUENCE</scope>
    <source>
        <strain evidence="10">ZZ-2019</strain>
        <tissue evidence="10">Adductor muscle</tissue>
    </source>
</reference>
<dbReference type="PANTHER" id="PTHR11893:SF36">
    <property type="entry name" value="INNEXIN-5"/>
    <property type="match status" value="1"/>
</dbReference>
<protein>
    <recommendedName>
        <fullName evidence="9">Innexin</fullName>
    </recommendedName>
</protein>
<evidence type="ECO:0000256" key="9">
    <source>
        <dbReference type="RuleBase" id="RU010713"/>
    </source>
</evidence>
<keyword evidence="2 9" id="KW-0813">Transport</keyword>
<evidence type="ECO:0000256" key="1">
    <source>
        <dbReference type="ARBA" id="ARBA00004651"/>
    </source>
</evidence>
<comment type="caution">
    <text evidence="10">The sequence shown here is derived from an EMBL/GenBank/DDBJ whole genome shotgun (WGS) entry which is preliminary data.</text>
</comment>
<accession>A0AA88XDP1</accession>
<dbReference type="PROSITE" id="PS51013">
    <property type="entry name" value="PANNEXIN"/>
    <property type="match status" value="1"/>
</dbReference>
<sequence length="413" mass="48789">MQITVVTCEFVGDPIQCWCPAEFTENEVSYTNYVCWVSNTYYIPFSRPIPKNYEIRRTDEITYYQWVPLILLLMAFLFKLPRSLWKALAYTSSGVGLKRLLDNSKITQIDSSEDREKKLKAIAGFIDQWLSNVQHSRAGMCPGLRERLYQKCNIGIGRHYGNYLVFLCVFVKLLFFLNAIGQLYFLNEFLGGDDFYIYGYEVIESILTKNDWSRTRRFPRVTICDFDLRQLQNVQRWSVQCILPINLYNEKFFIFLWFWITIVAILSLFNLMYSILLIMCKQPRKSFAMKYLKVNNIYDTKDKDMFMAKLTNRFISNYLRQDGIFLLKIMSSNTNTVMVSDIVRHLWDIFRKRQFHLESNGSLHTVHRQGEPATDRNSRLRPPSGRIVHLKDDIEDIDEEVVPLRHVPAESYV</sequence>
<keyword evidence="5 9" id="KW-1133">Transmembrane helix</keyword>
<comment type="similarity">
    <text evidence="9">Belongs to the pannexin family.</text>
</comment>
<evidence type="ECO:0000256" key="2">
    <source>
        <dbReference type="ARBA" id="ARBA00022448"/>
    </source>
</evidence>
<evidence type="ECO:0000256" key="3">
    <source>
        <dbReference type="ARBA" id="ARBA00022475"/>
    </source>
</evidence>
<feature type="transmembrane region" description="Helical" evidence="9">
    <location>
        <begin position="63"/>
        <end position="80"/>
    </location>
</feature>
<dbReference type="InterPro" id="IPR000990">
    <property type="entry name" value="Innexin"/>
</dbReference>